<dbReference type="EMBL" id="VDCS01000003">
    <property type="protein sequence ID" value="TNJ46241.1"/>
    <property type="molecule type" value="Genomic_DNA"/>
</dbReference>
<evidence type="ECO:0000313" key="5">
    <source>
        <dbReference type="EMBL" id="TNJ46241.1"/>
    </source>
</evidence>
<dbReference type="AlphaFoldDB" id="A0A5C4SPU6"/>
<dbReference type="InterPro" id="IPR012341">
    <property type="entry name" value="6hp_glycosidase-like_sf"/>
</dbReference>
<reference evidence="5 6" key="1">
    <citation type="submission" date="2019-05" db="EMBL/GenBank/DDBJ databases">
        <title>Tamlana fucoidanivorans sp. nov., isolated from the surface of algae collected from Fujian province in China.</title>
        <authorList>
            <person name="Li J."/>
        </authorList>
    </citation>
    <scope>NUCLEOTIDE SEQUENCE [LARGE SCALE GENOMIC DNA]</scope>
    <source>
        <strain evidence="5 6">CW2-9</strain>
    </source>
</reference>
<feature type="active site" description="Proton donor" evidence="3">
    <location>
        <position position="165"/>
    </location>
</feature>
<gene>
    <name evidence="5" type="ORF">FGF67_03195</name>
</gene>
<dbReference type="GO" id="GO:0000272">
    <property type="term" value="P:polysaccharide catabolic process"/>
    <property type="evidence" value="ECO:0007669"/>
    <property type="project" value="TreeGrafter"/>
</dbReference>
<evidence type="ECO:0000256" key="4">
    <source>
        <dbReference type="PIRSR" id="PIRSR610905-2"/>
    </source>
</evidence>
<organism evidence="5 6">
    <name type="scientific">Allotamlana fucoidanivorans</name>
    <dbReference type="NCBI Taxonomy" id="2583814"/>
    <lineage>
        <taxon>Bacteria</taxon>
        <taxon>Pseudomonadati</taxon>
        <taxon>Bacteroidota</taxon>
        <taxon>Flavobacteriia</taxon>
        <taxon>Flavobacteriales</taxon>
        <taxon>Flavobacteriaceae</taxon>
        <taxon>Allotamlana</taxon>
    </lineage>
</organism>
<dbReference type="Proteomes" id="UP000308713">
    <property type="component" value="Unassembled WGS sequence"/>
</dbReference>
<proteinExistence type="inferred from homology"/>
<dbReference type="PANTHER" id="PTHR36845:SF1">
    <property type="entry name" value="HYDROLASE, PUTATIVE (AFU_ORTHOLOGUE AFUA_7G05090)-RELATED"/>
    <property type="match status" value="1"/>
</dbReference>
<dbReference type="PANTHER" id="PTHR36845">
    <property type="entry name" value="HYDROLASE, PUTATIVE (AFU_ORTHOLOGUE AFUA_7G05090)-RELATED"/>
    <property type="match status" value="1"/>
</dbReference>
<dbReference type="InterPro" id="IPR052369">
    <property type="entry name" value="UG_Glycosaminoglycan_Hydrolase"/>
</dbReference>
<dbReference type="InterPro" id="IPR008928">
    <property type="entry name" value="6-hairpin_glycosidase_sf"/>
</dbReference>
<sequence>MACITANHSNPSSRNYTINKSSIETIFKKASIHYGNVLDSVIQYKKFPRSSERGFKPAEDWTSGFYPGCLWQIYDQTKSKEALNKAKEVTGFLYDQRKNTRDHDIGFRMYCSYGQGFNLTGNKDYKTVLIESAKSALARFNPKVGAIMSWEPNPQRDWQYPVIVDNMMNLELLFAATKLSGDSTYYHAAVSHATKTMVNHYRKDFSCPHVVDYNSKTGKFRKMDWNNGENNVEYSAWSRGQSWGLYGFTVAYRETGDKRFLIHAENIARFILDHPNMPDDSVPYWDYRAPREQTMRDASAAAILASALLELSELSNKAGHKYFTAAEKILYNLMQPKYLADPETNNNFLLKHATGNYLRNSELDAGLIYADYYFLEALNRYSKKI</sequence>
<comment type="caution">
    <text evidence="5">The sequence shown here is derived from an EMBL/GenBank/DDBJ whole genome shotgun (WGS) entry which is preliminary data.</text>
</comment>
<dbReference type="GO" id="GO:0052757">
    <property type="term" value="F:chondroitin hydrolase activity"/>
    <property type="evidence" value="ECO:0007669"/>
    <property type="project" value="TreeGrafter"/>
</dbReference>
<keyword evidence="1 5" id="KW-0378">Hydrolase</keyword>
<protein>
    <submittedName>
        <fullName evidence="5">Glucuronyl hydrolase</fullName>
    </submittedName>
</protein>
<feature type="binding site" evidence="4">
    <location>
        <position position="165"/>
    </location>
    <ligand>
        <name>substrate</name>
    </ligand>
</feature>
<accession>A0A5C4SPU6</accession>
<evidence type="ECO:0000256" key="2">
    <source>
        <dbReference type="ARBA" id="ARBA00038358"/>
    </source>
</evidence>
<keyword evidence="6" id="KW-1185">Reference proteome</keyword>
<evidence type="ECO:0000313" key="6">
    <source>
        <dbReference type="Proteomes" id="UP000308713"/>
    </source>
</evidence>
<dbReference type="SUPFAM" id="SSF48208">
    <property type="entry name" value="Six-hairpin glycosidases"/>
    <property type="match status" value="1"/>
</dbReference>
<dbReference type="OrthoDB" id="428577at2"/>
<feature type="binding site" evidence="4">
    <location>
        <position position="243"/>
    </location>
    <ligand>
        <name>substrate</name>
    </ligand>
</feature>
<name>A0A5C4SPU6_9FLAO</name>
<dbReference type="Pfam" id="PF07470">
    <property type="entry name" value="Glyco_hydro_88"/>
    <property type="match status" value="1"/>
</dbReference>
<evidence type="ECO:0000256" key="3">
    <source>
        <dbReference type="PIRSR" id="PIRSR610905-1"/>
    </source>
</evidence>
<feature type="binding site" evidence="4">
    <location>
        <position position="239"/>
    </location>
    <ligand>
        <name>substrate</name>
    </ligand>
</feature>
<dbReference type="Gene3D" id="1.50.10.10">
    <property type="match status" value="1"/>
</dbReference>
<evidence type="ECO:0000256" key="1">
    <source>
        <dbReference type="ARBA" id="ARBA00022801"/>
    </source>
</evidence>
<dbReference type="InterPro" id="IPR010905">
    <property type="entry name" value="Glyco_hydro_88"/>
</dbReference>
<comment type="similarity">
    <text evidence="2">Belongs to the glycosyl hydrolase 88 family.</text>
</comment>
<feature type="binding site" evidence="4">
    <location>
        <position position="104"/>
    </location>
    <ligand>
        <name>substrate</name>
    </ligand>
</feature>
<feature type="active site" description="Nucleophile" evidence="3">
    <location>
        <position position="104"/>
    </location>
</feature>